<dbReference type="EMBL" id="JAPWTJ010000806">
    <property type="protein sequence ID" value="KAJ8975549.1"/>
    <property type="molecule type" value="Genomic_DNA"/>
</dbReference>
<dbReference type="InterPro" id="IPR000276">
    <property type="entry name" value="GPCR_Rhodpsn"/>
</dbReference>
<protein>
    <recommendedName>
        <fullName evidence="7">G-protein coupled receptors family 1 profile domain-containing protein</fullName>
    </recommendedName>
</protein>
<dbReference type="PANTHER" id="PTHR46641">
    <property type="entry name" value="FMRFAMIDE RECEPTOR-RELATED"/>
    <property type="match status" value="1"/>
</dbReference>
<evidence type="ECO:0000256" key="5">
    <source>
        <dbReference type="ARBA" id="ARBA00023136"/>
    </source>
</evidence>
<dbReference type="CDD" id="cd14978">
    <property type="entry name" value="7tmA_FMRFamide_R-like"/>
    <property type="match status" value="1"/>
</dbReference>
<feature type="transmembrane region" description="Helical" evidence="6">
    <location>
        <begin position="393"/>
        <end position="412"/>
    </location>
</feature>
<gene>
    <name evidence="8" type="ORF">NQ317_009205</name>
</gene>
<evidence type="ECO:0000256" key="4">
    <source>
        <dbReference type="ARBA" id="ARBA00022989"/>
    </source>
</evidence>
<organism evidence="8 9">
    <name type="scientific">Molorchus minor</name>
    <dbReference type="NCBI Taxonomy" id="1323400"/>
    <lineage>
        <taxon>Eukaryota</taxon>
        <taxon>Metazoa</taxon>
        <taxon>Ecdysozoa</taxon>
        <taxon>Arthropoda</taxon>
        <taxon>Hexapoda</taxon>
        <taxon>Insecta</taxon>
        <taxon>Pterygota</taxon>
        <taxon>Neoptera</taxon>
        <taxon>Endopterygota</taxon>
        <taxon>Coleoptera</taxon>
        <taxon>Polyphaga</taxon>
        <taxon>Cucujiformia</taxon>
        <taxon>Chrysomeloidea</taxon>
        <taxon>Cerambycidae</taxon>
        <taxon>Lamiinae</taxon>
        <taxon>Monochamini</taxon>
        <taxon>Molorchus</taxon>
    </lineage>
</organism>
<dbReference type="InterPro" id="IPR052954">
    <property type="entry name" value="GPCR-Ligand_Int"/>
</dbReference>
<keyword evidence="9" id="KW-1185">Reference proteome</keyword>
<dbReference type="Proteomes" id="UP001162164">
    <property type="component" value="Unassembled WGS sequence"/>
</dbReference>
<evidence type="ECO:0000313" key="8">
    <source>
        <dbReference type="EMBL" id="KAJ8975549.1"/>
    </source>
</evidence>
<evidence type="ECO:0000313" key="9">
    <source>
        <dbReference type="Proteomes" id="UP001162164"/>
    </source>
</evidence>
<feature type="domain" description="G-protein coupled receptors family 1 profile" evidence="7">
    <location>
        <begin position="48"/>
        <end position="409"/>
    </location>
</feature>
<dbReference type="PRINTS" id="PR00237">
    <property type="entry name" value="GPCRRHODOPSN"/>
</dbReference>
<accession>A0ABQ9JD69</accession>
<keyword evidence="4 6" id="KW-1133">Transmembrane helix</keyword>
<evidence type="ECO:0000256" key="6">
    <source>
        <dbReference type="SAM" id="Phobius"/>
    </source>
</evidence>
<dbReference type="SUPFAM" id="SSF81321">
    <property type="entry name" value="Family A G protein-coupled receptor-like"/>
    <property type="match status" value="1"/>
</dbReference>
<keyword evidence="3 6" id="KW-0812">Transmembrane</keyword>
<evidence type="ECO:0000256" key="3">
    <source>
        <dbReference type="ARBA" id="ARBA00022692"/>
    </source>
</evidence>
<sequence>MWTSDSPDLCKDDTDGPEDPTTCAILAATRFWVQKVLVPITVTIGISGNTISVMVLTRKRMRNSTNIYLSALAIADIIHLFFVFLLSFKHYQDIHDGKYALYWRFHGLSYWFCDAASSTSIWLTVSFTIERYIAVCHPIKGKYFCTERRAKCVIVIVYIFCILTTASTTFEYQLTANETCIEECDKLQDYQKQQEPIFFKEIVLSNSTTNRCVILVPYESKLLNNLTIEKIIKTNLTSELKPETGPSGHTIETSPPTRLVTLNNTIQDSNSTTCCKKKYSIDVEYTKLGQNETYKTFINWYSAIMFVLLPLVLIATFNCFLIRTVLMSQRMRRTMTNSQEPVSLKSEMRITLMLIGVVVLFIVCHTPSASFLIYTVFHESKTKREENIGLRNVFNFFDIVNAACNFLLYCFLSKKISGKKERRDTILLSSIKTRGSQRFDPTRHGIMRRNASEYQTPRNLERSCDDPFHLTSTVEHLSSTISTWILEELYYRPFDKSEDDGPPQGSMCRTLPPENGEMFLHPIHTWGRSHSHLEQSFGLTLLGINVCSASSAQRGSNRIFDQPISLKSSGYPVARPY</sequence>
<dbReference type="PROSITE" id="PS50262">
    <property type="entry name" value="G_PROTEIN_RECEP_F1_2"/>
    <property type="match status" value="1"/>
</dbReference>
<feature type="transmembrane region" description="Helical" evidence="6">
    <location>
        <begin position="36"/>
        <end position="56"/>
    </location>
</feature>
<reference evidence="8" key="1">
    <citation type="journal article" date="2023" name="Insect Mol. Biol.">
        <title>Genome sequencing provides insights into the evolution of gene families encoding plant cell wall-degrading enzymes in longhorned beetles.</title>
        <authorList>
            <person name="Shin N.R."/>
            <person name="Okamura Y."/>
            <person name="Kirsch R."/>
            <person name="Pauchet Y."/>
        </authorList>
    </citation>
    <scope>NUCLEOTIDE SEQUENCE</scope>
    <source>
        <strain evidence="8">MMC_N1</strain>
    </source>
</reference>
<evidence type="ECO:0000256" key="1">
    <source>
        <dbReference type="ARBA" id="ARBA00004370"/>
    </source>
</evidence>
<feature type="transmembrane region" description="Helical" evidence="6">
    <location>
        <begin position="300"/>
        <end position="326"/>
    </location>
</feature>
<feature type="transmembrane region" description="Helical" evidence="6">
    <location>
        <begin position="68"/>
        <end position="88"/>
    </location>
</feature>
<comment type="similarity">
    <text evidence="2">Belongs to the G-protein coupled receptor 1 family.</text>
</comment>
<proteinExistence type="inferred from homology"/>
<comment type="subcellular location">
    <subcellularLocation>
        <location evidence="1">Membrane</location>
    </subcellularLocation>
</comment>
<dbReference type="Gene3D" id="1.20.1070.10">
    <property type="entry name" value="Rhodopsin 7-helix transmembrane proteins"/>
    <property type="match status" value="2"/>
</dbReference>
<evidence type="ECO:0000256" key="2">
    <source>
        <dbReference type="ARBA" id="ARBA00010663"/>
    </source>
</evidence>
<dbReference type="Pfam" id="PF00001">
    <property type="entry name" value="7tm_1"/>
    <property type="match status" value="2"/>
</dbReference>
<feature type="transmembrane region" description="Helical" evidence="6">
    <location>
        <begin position="108"/>
        <end position="129"/>
    </location>
</feature>
<keyword evidence="5 6" id="KW-0472">Membrane</keyword>
<comment type="caution">
    <text evidence="8">The sequence shown here is derived from an EMBL/GenBank/DDBJ whole genome shotgun (WGS) entry which is preliminary data.</text>
</comment>
<name>A0ABQ9JD69_9CUCU</name>
<dbReference type="InterPro" id="IPR017452">
    <property type="entry name" value="GPCR_Rhodpsn_7TM"/>
</dbReference>
<feature type="transmembrane region" description="Helical" evidence="6">
    <location>
        <begin position="352"/>
        <end position="373"/>
    </location>
</feature>
<dbReference type="PANTHER" id="PTHR46641:SF22">
    <property type="entry name" value="PROCTOLIN RECEPTOR, ISOFORM A"/>
    <property type="match status" value="1"/>
</dbReference>
<feature type="transmembrane region" description="Helical" evidence="6">
    <location>
        <begin position="150"/>
        <end position="170"/>
    </location>
</feature>
<evidence type="ECO:0000259" key="7">
    <source>
        <dbReference type="PROSITE" id="PS50262"/>
    </source>
</evidence>